<evidence type="ECO:0000256" key="5">
    <source>
        <dbReference type="ARBA" id="ARBA00023254"/>
    </source>
</evidence>
<sequence length="184" mass="20508">MKLYYFDDITPVDYQPPGFKEGVSDRLWFEGMPVHFKVGEVSTAFHALRVRVSVEQSQVERLQKGNYVKASRQASPEGGTMEGGPKKTDADAGEGFPSEDESAQFKKSRGPPMKGGPKKPDEDLPSEDESAQFKKSRGPPMKGGPKKPDEDLPSEDESAQFKRPKRPVTKRKAALRNLSKKKRI</sequence>
<evidence type="ECO:0000256" key="2">
    <source>
        <dbReference type="ARBA" id="ARBA00004286"/>
    </source>
</evidence>
<evidence type="ECO:0000313" key="8">
    <source>
        <dbReference type="Proteomes" id="UP000192220"/>
    </source>
</evidence>
<evidence type="ECO:0000256" key="1">
    <source>
        <dbReference type="ARBA" id="ARBA00004123"/>
    </source>
</evidence>
<gene>
    <name evidence="9" type="primary">LOC106527180</name>
</gene>
<feature type="compositionally biased region" description="Basic residues" evidence="6">
    <location>
        <begin position="162"/>
        <end position="184"/>
    </location>
</feature>
<feature type="domain" description="HORMA" evidence="7">
    <location>
        <begin position="1"/>
        <end position="52"/>
    </location>
</feature>
<name>A0A2I4CBS6_AUSLI</name>
<evidence type="ECO:0000259" key="7">
    <source>
        <dbReference type="PROSITE" id="PS50815"/>
    </source>
</evidence>
<keyword evidence="8" id="KW-1185">Reference proteome</keyword>
<dbReference type="Gene3D" id="3.30.900.10">
    <property type="entry name" value="HORMA domain"/>
    <property type="match status" value="1"/>
</dbReference>
<dbReference type="GO" id="GO:0005694">
    <property type="term" value="C:chromosome"/>
    <property type="evidence" value="ECO:0007669"/>
    <property type="project" value="UniProtKB-SubCell"/>
</dbReference>
<dbReference type="GO" id="GO:0005634">
    <property type="term" value="C:nucleus"/>
    <property type="evidence" value="ECO:0007669"/>
    <property type="project" value="UniProtKB-SubCell"/>
</dbReference>
<dbReference type="RefSeq" id="XP_013877437.1">
    <property type="nucleotide sequence ID" value="XM_014021983.1"/>
</dbReference>
<dbReference type="GeneID" id="106527180"/>
<keyword evidence="3" id="KW-0158">Chromosome</keyword>
<proteinExistence type="predicted"/>
<keyword evidence="4" id="KW-0539">Nucleus</keyword>
<dbReference type="Pfam" id="PF02301">
    <property type="entry name" value="HORMA"/>
    <property type="match status" value="1"/>
</dbReference>
<dbReference type="STRING" id="52670.A0A2I4CBS6"/>
<evidence type="ECO:0000256" key="6">
    <source>
        <dbReference type="SAM" id="MobiDB-lite"/>
    </source>
</evidence>
<feature type="region of interest" description="Disordered" evidence="6">
    <location>
        <begin position="63"/>
        <end position="184"/>
    </location>
</feature>
<comment type="subcellular location">
    <subcellularLocation>
        <location evidence="2">Chromosome</location>
    </subcellularLocation>
    <subcellularLocation>
        <location evidence="1">Nucleus</location>
    </subcellularLocation>
</comment>
<dbReference type="Proteomes" id="UP000192220">
    <property type="component" value="Unplaced"/>
</dbReference>
<dbReference type="KEGG" id="alim:106527180"/>
<keyword evidence="5" id="KW-0469">Meiosis</keyword>
<protein>
    <submittedName>
        <fullName evidence="9">HORMA domain-containing protein 1</fullName>
    </submittedName>
</protein>
<accession>A0A2I4CBS6</accession>
<dbReference type="OrthoDB" id="1928087at2759"/>
<dbReference type="InterPro" id="IPR003511">
    <property type="entry name" value="HORMA_dom"/>
</dbReference>
<organism evidence="8 9">
    <name type="scientific">Austrofundulus limnaeus</name>
    <name type="common">Annual killifish</name>
    <dbReference type="NCBI Taxonomy" id="52670"/>
    <lineage>
        <taxon>Eukaryota</taxon>
        <taxon>Metazoa</taxon>
        <taxon>Chordata</taxon>
        <taxon>Craniata</taxon>
        <taxon>Vertebrata</taxon>
        <taxon>Euteleostomi</taxon>
        <taxon>Actinopterygii</taxon>
        <taxon>Neopterygii</taxon>
        <taxon>Teleostei</taxon>
        <taxon>Neoteleostei</taxon>
        <taxon>Acanthomorphata</taxon>
        <taxon>Ovalentaria</taxon>
        <taxon>Atherinomorphae</taxon>
        <taxon>Cyprinodontiformes</taxon>
        <taxon>Rivulidae</taxon>
        <taxon>Austrofundulus</taxon>
    </lineage>
</organism>
<dbReference type="InterPro" id="IPR036570">
    <property type="entry name" value="HORMA_dom_sf"/>
</dbReference>
<dbReference type="PROSITE" id="PS50815">
    <property type="entry name" value="HORMA"/>
    <property type="match status" value="1"/>
</dbReference>
<evidence type="ECO:0000313" key="9">
    <source>
        <dbReference type="RefSeq" id="XP_013877437.1"/>
    </source>
</evidence>
<reference evidence="9" key="1">
    <citation type="submission" date="2025-08" db="UniProtKB">
        <authorList>
            <consortium name="RefSeq"/>
        </authorList>
    </citation>
    <scope>IDENTIFICATION</scope>
</reference>
<dbReference type="InterPro" id="IPR051294">
    <property type="entry name" value="HORMA_MeioticProgression"/>
</dbReference>
<dbReference type="InParanoid" id="A0A2I4CBS6"/>
<evidence type="ECO:0000256" key="3">
    <source>
        <dbReference type="ARBA" id="ARBA00022454"/>
    </source>
</evidence>
<dbReference type="AlphaFoldDB" id="A0A2I4CBS6"/>
<evidence type="ECO:0000256" key="4">
    <source>
        <dbReference type="ARBA" id="ARBA00023242"/>
    </source>
</evidence>
<dbReference type="PANTHER" id="PTHR48225:SF4">
    <property type="entry name" value="ZEBRAFISH TESTIS-EXPRESSED 38"/>
    <property type="match status" value="1"/>
</dbReference>
<dbReference type="PANTHER" id="PTHR48225">
    <property type="entry name" value="HORMA DOMAIN-CONTAINING PROTEIN 1"/>
    <property type="match status" value="1"/>
</dbReference>
<dbReference type="GO" id="GO:0051321">
    <property type="term" value="P:meiotic cell cycle"/>
    <property type="evidence" value="ECO:0007669"/>
    <property type="project" value="UniProtKB-KW"/>
</dbReference>